<comment type="caution">
    <text evidence="1">The sequence shown here is derived from an EMBL/GenBank/DDBJ whole genome shotgun (WGS) entry which is preliminary data.</text>
</comment>
<dbReference type="AlphaFoldDB" id="A0A7Z0HW20"/>
<dbReference type="RefSeq" id="WP_179904124.1">
    <property type="nucleotide sequence ID" value="NZ_JACBXS010000001.1"/>
</dbReference>
<keyword evidence="2" id="KW-1185">Reference proteome</keyword>
<gene>
    <name evidence="1" type="ORF">HUK65_00310</name>
</gene>
<name>A0A7Z0HW20_9RHOB</name>
<proteinExistence type="predicted"/>
<dbReference type="InterPro" id="IPR021955">
    <property type="entry name" value="DUF3572"/>
</dbReference>
<accession>A0A7Z0HW20</accession>
<organism evidence="1 2">
    <name type="scientific">Rhabdonatronobacter sediminivivens</name>
    <dbReference type="NCBI Taxonomy" id="2743469"/>
    <lineage>
        <taxon>Bacteria</taxon>
        <taxon>Pseudomonadati</taxon>
        <taxon>Pseudomonadota</taxon>
        <taxon>Alphaproteobacteria</taxon>
        <taxon>Rhodobacterales</taxon>
        <taxon>Paracoccaceae</taxon>
        <taxon>Rhabdonatronobacter</taxon>
    </lineage>
</organism>
<protein>
    <submittedName>
        <fullName evidence="1">DUF3572 domain-containing protein</fullName>
    </submittedName>
</protein>
<reference evidence="1 2" key="1">
    <citation type="journal article" date="2000" name="Arch. Microbiol.">
        <title>Rhodobaca bogoriensis gen. nov. and sp. nov., an alkaliphilic purple nonsulfur bacterium from African Rift Valley soda lakes.</title>
        <authorList>
            <person name="Milford A.D."/>
            <person name="Achenbach L.A."/>
            <person name="Jung D.O."/>
            <person name="Madigan M.T."/>
        </authorList>
    </citation>
    <scope>NUCLEOTIDE SEQUENCE [LARGE SCALE GENOMIC DNA]</scope>
    <source>
        <strain evidence="1 2">2376</strain>
    </source>
</reference>
<evidence type="ECO:0000313" key="1">
    <source>
        <dbReference type="EMBL" id="NYS23416.1"/>
    </source>
</evidence>
<dbReference type="Proteomes" id="UP000529417">
    <property type="component" value="Unassembled WGS sequence"/>
</dbReference>
<dbReference type="Pfam" id="PF12096">
    <property type="entry name" value="DUF3572"/>
    <property type="match status" value="1"/>
</dbReference>
<sequence>MTPQAAETIALSALAWLAGHDELWPVFMGSTGADVTNLRAQAQDPEFLAAVLDFILMDDAWITECTAALEQKPEVLARARAALPGGAQMHWT</sequence>
<evidence type="ECO:0000313" key="2">
    <source>
        <dbReference type="Proteomes" id="UP000529417"/>
    </source>
</evidence>
<dbReference type="EMBL" id="JACBXS010000001">
    <property type="protein sequence ID" value="NYS23416.1"/>
    <property type="molecule type" value="Genomic_DNA"/>
</dbReference>